<reference evidence="19 20" key="1">
    <citation type="submission" date="2014-04" db="EMBL/GenBank/DDBJ databases">
        <title>The Genome Sequence of Thermoanaerobaculum aquaticum MP-01, The First Cultivated Group 23 Acidobacterium.</title>
        <authorList>
            <person name="Stamps B.W."/>
            <person name="Losey N.A."/>
            <person name="Lawson P.A."/>
            <person name="Stevenson B.S."/>
        </authorList>
    </citation>
    <scope>NUCLEOTIDE SEQUENCE [LARGE SCALE GENOMIC DNA]</scope>
    <source>
        <strain evidence="19 20">MP-01</strain>
    </source>
</reference>
<dbReference type="GO" id="GO:0043565">
    <property type="term" value="F:sequence-specific DNA binding"/>
    <property type="evidence" value="ECO:0007669"/>
    <property type="project" value="UniProtKB-UniRule"/>
</dbReference>
<dbReference type="PROSITE" id="PS51786">
    <property type="entry name" value="LON_PROTEOLYTIC"/>
    <property type="match status" value="1"/>
</dbReference>
<feature type="active site" evidence="10 12">
    <location>
        <position position="724"/>
    </location>
</feature>
<keyword evidence="3 10" id="KW-0645">Protease</keyword>
<evidence type="ECO:0000313" key="20">
    <source>
        <dbReference type="Proteomes" id="UP000027284"/>
    </source>
</evidence>
<dbReference type="InterPro" id="IPR027417">
    <property type="entry name" value="P-loop_NTPase"/>
</dbReference>
<evidence type="ECO:0000256" key="4">
    <source>
        <dbReference type="ARBA" id="ARBA00022741"/>
    </source>
</evidence>
<keyword evidence="16" id="KW-0175">Coiled coil</keyword>
<dbReference type="InterPro" id="IPR046336">
    <property type="entry name" value="Lon_prtase_N_sf"/>
</dbReference>
<dbReference type="InterPro" id="IPR003593">
    <property type="entry name" value="AAA+_ATPase"/>
</dbReference>
<comment type="subunit">
    <text evidence="10 11">Homohexamer. Organized in a ring with a central cavity.</text>
</comment>
<evidence type="ECO:0000256" key="12">
    <source>
        <dbReference type="PIRSR" id="PIRSR001174-1"/>
    </source>
</evidence>
<evidence type="ECO:0000256" key="2">
    <source>
        <dbReference type="ARBA" id="ARBA00022490"/>
    </source>
</evidence>
<keyword evidence="5 10" id="KW-0378">Hydrolase</keyword>
<dbReference type="Pfam" id="PF05362">
    <property type="entry name" value="Lon_C"/>
    <property type="match status" value="1"/>
</dbReference>
<dbReference type="Proteomes" id="UP000027284">
    <property type="component" value="Unassembled WGS sequence"/>
</dbReference>
<keyword evidence="6 10" id="KW-0720">Serine protease</keyword>
<dbReference type="GO" id="GO:0034605">
    <property type="term" value="P:cellular response to heat"/>
    <property type="evidence" value="ECO:0007669"/>
    <property type="project" value="UniProtKB-UniRule"/>
</dbReference>
<comment type="induction">
    <text evidence="10">By heat shock.</text>
</comment>
<dbReference type="CDD" id="cd19500">
    <property type="entry name" value="RecA-like_Lon"/>
    <property type="match status" value="1"/>
</dbReference>
<evidence type="ECO:0000256" key="14">
    <source>
        <dbReference type="PROSITE-ProRule" id="PRU01122"/>
    </source>
</evidence>
<dbReference type="STRING" id="1312852.EG19_04300"/>
<dbReference type="InterPro" id="IPR004815">
    <property type="entry name" value="Lon_bac/euk-typ"/>
</dbReference>
<dbReference type="HAMAP" id="MF_01973">
    <property type="entry name" value="lon_bact"/>
    <property type="match status" value="1"/>
</dbReference>
<evidence type="ECO:0000256" key="8">
    <source>
        <dbReference type="ARBA" id="ARBA00023016"/>
    </source>
</evidence>
<name>A0A062XVZ2_9BACT</name>
<dbReference type="NCBIfam" id="NF008053">
    <property type="entry name" value="PRK10787.1"/>
    <property type="match status" value="1"/>
</dbReference>
<evidence type="ECO:0000313" key="19">
    <source>
        <dbReference type="EMBL" id="KDA55023.1"/>
    </source>
</evidence>
<evidence type="ECO:0000256" key="10">
    <source>
        <dbReference type="HAMAP-Rule" id="MF_01973"/>
    </source>
</evidence>
<dbReference type="EMBL" id="JMFG01000002">
    <property type="protein sequence ID" value="KDA55023.1"/>
    <property type="molecule type" value="Genomic_DNA"/>
</dbReference>
<dbReference type="GO" id="GO:0005524">
    <property type="term" value="F:ATP binding"/>
    <property type="evidence" value="ECO:0007669"/>
    <property type="project" value="UniProtKB-UniRule"/>
</dbReference>
<dbReference type="EC" id="3.4.21.53" evidence="10 11"/>
<dbReference type="PIRSF" id="PIRSF001174">
    <property type="entry name" value="Lon_proteas"/>
    <property type="match status" value="1"/>
</dbReference>
<gene>
    <name evidence="10" type="primary">lon</name>
    <name evidence="19" type="ORF">EG19_04300</name>
</gene>
<dbReference type="GO" id="GO:0016887">
    <property type="term" value="F:ATP hydrolysis activity"/>
    <property type="evidence" value="ECO:0007669"/>
    <property type="project" value="UniProtKB-UniRule"/>
</dbReference>
<keyword evidence="8 10" id="KW-0346">Stress response</keyword>
<dbReference type="SMART" id="SM00382">
    <property type="entry name" value="AAA"/>
    <property type="match status" value="1"/>
</dbReference>
<feature type="active site" evidence="10 12">
    <location>
        <position position="681"/>
    </location>
</feature>
<evidence type="ECO:0000256" key="5">
    <source>
        <dbReference type="ARBA" id="ARBA00022801"/>
    </source>
</evidence>
<dbReference type="SUPFAM" id="SSF54211">
    <property type="entry name" value="Ribosomal protein S5 domain 2-like"/>
    <property type="match status" value="1"/>
</dbReference>
<dbReference type="NCBIfam" id="TIGR00763">
    <property type="entry name" value="lon"/>
    <property type="match status" value="1"/>
</dbReference>
<dbReference type="GO" id="GO:0004252">
    <property type="term" value="F:serine-type endopeptidase activity"/>
    <property type="evidence" value="ECO:0007669"/>
    <property type="project" value="UniProtKB-UniRule"/>
</dbReference>
<evidence type="ECO:0000256" key="13">
    <source>
        <dbReference type="PIRSR" id="PIRSR001174-2"/>
    </source>
</evidence>
<comment type="function">
    <text evidence="10">ATP-dependent serine protease that mediates the selective degradation of mutant and abnormal proteins as well as certain short-lived regulatory proteins. Required for cellular homeostasis and for survival from DNA damage and developmental changes induced by stress. Degrades polypeptides processively to yield small peptide fragments that are 5 to 10 amino acids long. Binds to DNA in a double-stranded, site-specific manner.</text>
</comment>
<keyword evidence="19" id="KW-0238">DNA-binding</keyword>
<keyword evidence="2 10" id="KW-0963">Cytoplasm</keyword>
<evidence type="ECO:0000256" key="7">
    <source>
        <dbReference type="ARBA" id="ARBA00022840"/>
    </source>
</evidence>
<dbReference type="RefSeq" id="WP_053334728.1">
    <property type="nucleotide sequence ID" value="NZ_JMFG01000002.1"/>
</dbReference>
<dbReference type="InterPro" id="IPR003111">
    <property type="entry name" value="Lon_prtase_N"/>
</dbReference>
<sequence length="798" mass="88559">MQDIKREWLPVVPLRDMVVFPGMKAAFVVGRPGSVAALKRAIEEKDKRLFLVTQKDPQQDEPGPNDVFEVGVIATILQHVTFPNGTIKVGVEGLMRGKWQELREREGVGFEAEVIPIPPKRVQDPRVSRYMAQLTGLFQNYARLSQQIGTEGVLADLQTEDPERFADAMASVLAISTQEKQDLLATINPLERLEKLNDILDLEIEKLNIDRRLNAKVKKQMEKAQREYYLSEKIKAINEELGRTDTKEELEELAKKIEQAGMPPEVKEKAMAELKRLEGMAPMSAEATVSRTYIDWLLAVPWKKASKEIRDIKRAEQVLNEDHYGLEKVKERILEFLAVRQLVKKPKGTILCFVGPPGVGKTSLAKSIARATGRKFVRLSLGGVRDEAEIRGHRRTYIGAFPGQIIQMMKKAGTVNPVFLLDEVDKLASDFRGDPAAALLEALDPEQNHAFLDHYLDVEYDLSKVFFICTANVTHTIPPALLDRMEVIHLSGYTHQEKLHIAQEFLIKKQIEAQGLSKYKVRFTDEAIKLLIERYTREAGVRNLEREIGSICRKLAREVLAKKLPAGTELVVTEERVGELLGKPRFRVSRAEKQSQIGVATGLAWTEVGGEILATEVTLMKGKGNLTLTGQLGDVMQESARAALSYVRSRAVALPIPADFFEQHDIHIHVPEGAIPKDGPSAGITMATALLSAVAGVKVRQDIAMTGEITLRGKVLPVGGIKDKVLAAYRAGITEVILPQENEKDLEEIPEEVKSVMQFHLVSHMDDLLPLVLDGPLPAATGGTSEQARGDASAVPAH</sequence>
<evidence type="ECO:0000256" key="16">
    <source>
        <dbReference type="SAM" id="Coils"/>
    </source>
</evidence>
<dbReference type="GO" id="GO:0005737">
    <property type="term" value="C:cytoplasm"/>
    <property type="evidence" value="ECO:0007669"/>
    <property type="project" value="UniProtKB-SubCell"/>
</dbReference>
<proteinExistence type="evidence at transcript level"/>
<feature type="domain" description="Lon proteolytic" evidence="17">
    <location>
        <begin position="594"/>
        <end position="775"/>
    </location>
</feature>
<evidence type="ECO:0000256" key="15">
    <source>
        <dbReference type="RuleBase" id="RU000591"/>
    </source>
</evidence>
<evidence type="ECO:0000259" key="18">
    <source>
        <dbReference type="PROSITE" id="PS51787"/>
    </source>
</evidence>
<keyword evidence="4 10" id="KW-0547">Nucleotide-binding</keyword>
<dbReference type="Gene3D" id="1.20.5.5270">
    <property type="match status" value="1"/>
</dbReference>
<evidence type="ECO:0000256" key="1">
    <source>
        <dbReference type="ARBA" id="ARBA00004496"/>
    </source>
</evidence>
<protein>
    <recommendedName>
        <fullName evidence="10 11">Lon protease</fullName>
        <ecNumber evidence="10 11">3.4.21.53</ecNumber>
    </recommendedName>
    <alternativeName>
        <fullName evidence="10">ATP-dependent protease La</fullName>
    </alternativeName>
</protein>
<evidence type="ECO:0000256" key="3">
    <source>
        <dbReference type="ARBA" id="ARBA00022670"/>
    </source>
</evidence>
<dbReference type="GO" id="GO:0004176">
    <property type="term" value="F:ATP-dependent peptidase activity"/>
    <property type="evidence" value="ECO:0007669"/>
    <property type="project" value="UniProtKB-UniRule"/>
</dbReference>
<dbReference type="OrthoDB" id="9803599at2"/>
<organism evidence="19 20">
    <name type="scientific">Thermoanaerobaculum aquaticum</name>
    <dbReference type="NCBI Taxonomy" id="1312852"/>
    <lineage>
        <taxon>Bacteria</taxon>
        <taxon>Pseudomonadati</taxon>
        <taxon>Acidobacteriota</taxon>
        <taxon>Thermoanaerobaculia</taxon>
        <taxon>Thermoanaerobaculales</taxon>
        <taxon>Thermoanaerobaculaceae</taxon>
        <taxon>Thermoanaerobaculum</taxon>
    </lineage>
</organism>
<keyword evidence="7 10" id="KW-0067">ATP-binding</keyword>
<dbReference type="FunFam" id="1.20.5.5270:FF:000002">
    <property type="entry name" value="Lon protease homolog"/>
    <property type="match status" value="1"/>
</dbReference>
<dbReference type="Gene3D" id="1.10.8.60">
    <property type="match status" value="1"/>
</dbReference>
<comment type="similarity">
    <text evidence="10 11 14 15">Belongs to the peptidase S16 family.</text>
</comment>
<dbReference type="SUPFAM" id="SSF52540">
    <property type="entry name" value="P-loop containing nucleoside triphosphate hydrolases"/>
    <property type="match status" value="1"/>
</dbReference>
<dbReference type="InterPro" id="IPR027543">
    <property type="entry name" value="Lon_bac"/>
</dbReference>
<accession>A0A062XVZ2</accession>
<dbReference type="InterPro" id="IPR008269">
    <property type="entry name" value="Lon_proteolytic"/>
</dbReference>
<dbReference type="InterPro" id="IPR015947">
    <property type="entry name" value="PUA-like_sf"/>
</dbReference>
<dbReference type="Gene3D" id="1.20.58.1480">
    <property type="match status" value="1"/>
</dbReference>
<dbReference type="PRINTS" id="PR00830">
    <property type="entry name" value="ENDOLAPTASE"/>
</dbReference>
<feature type="coiled-coil region" evidence="16">
    <location>
        <begin position="190"/>
        <end position="227"/>
    </location>
</feature>
<dbReference type="PANTHER" id="PTHR10046">
    <property type="entry name" value="ATP DEPENDENT LON PROTEASE FAMILY MEMBER"/>
    <property type="match status" value="1"/>
</dbReference>
<comment type="subcellular location">
    <subcellularLocation>
        <location evidence="1 10 11">Cytoplasm</location>
    </subcellularLocation>
</comment>
<dbReference type="Gene3D" id="2.30.130.40">
    <property type="entry name" value="LON domain-like"/>
    <property type="match status" value="1"/>
</dbReference>
<dbReference type="InterPro" id="IPR027065">
    <property type="entry name" value="Lon_Prtase"/>
</dbReference>
<dbReference type="Pfam" id="PF00004">
    <property type="entry name" value="AAA"/>
    <property type="match status" value="1"/>
</dbReference>
<keyword evidence="20" id="KW-1185">Reference proteome</keyword>
<dbReference type="Gene3D" id="3.40.50.300">
    <property type="entry name" value="P-loop containing nucleotide triphosphate hydrolases"/>
    <property type="match status" value="1"/>
</dbReference>
<evidence type="ECO:0000256" key="11">
    <source>
        <dbReference type="PIRNR" id="PIRNR001174"/>
    </source>
</evidence>
<feature type="domain" description="Lon N-terminal" evidence="18">
    <location>
        <begin position="9"/>
        <end position="204"/>
    </location>
</feature>
<dbReference type="Pfam" id="PF02190">
    <property type="entry name" value="LON_substr_bdg"/>
    <property type="match status" value="1"/>
</dbReference>
<dbReference type="Gene3D" id="3.30.230.10">
    <property type="match status" value="1"/>
</dbReference>
<dbReference type="SUPFAM" id="SSF88697">
    <property type="entry name" value="PUA domain-like"/>
    <property type="match status" value="1"/>
</dbReference>
<dbReference type="PROSITE" id="PS01046">
    <property type="entry name" value="LON_SER"/>
    <property type="match status" value="1"/>
</dbReference>
<dbReference type="InterPro" id="IPR008268">
    <property type="entry name" value="Peptidase_S16_AS"/>
</dbReference>
<evidence type="ECO:0000259" key="17">
    <source>
        <dbReference type="PROSITE" id="PS51786"/>
    </source>
</evidence>
<comment type="catalytic activity">
    <reaction evidence="9 10 11 14">
        <text>Hydrolysis of proteins in presence of ATP.</text>
        <dbReference type="EC" id="3.4.21.53"/>
    </reaction>
</comment>
<evidence type="ECO:0000256" key="9">
    <source>
        <dbReference type="ARBA" id="ARBA00050665"/>
    </source>
</evidence>
<dbReference type="AlphaFoldDB" id="A0A062XVZ2"/>
<dbReference type="FunFam" id="3.40.50.300:FF:000021">
    <property type="entry name" value="Lon protease homolog"/>
    <property type="match status" value="1"/>
</dbReference>
<dbReference type="InterPro" id="IPR054594">
    <property type="entry name" value="Lon_lid"/>
</dbReference>
<evidence type="ECO:0000256" key="6">
    <source>
        <dbReference type="ARBA" id="ARBA00022825"/>
    </source>
</evidence>
<dbReference type="InterPro" id="IPR003959">
    <property type="entry name" value="ATPase_AAA_core"/>
</dbReference>
<dbReference type="InterPro" id="IPR020568">
    <property type="entry name" value="Ribosomal_Su5_D2-typ_SF"/>
</dbReference>
<comment type="caution">
    <text evidence="19">The sequence shown here is derived from an EMBL/GenBank/DDBJ whole genome shotgun (WGS) entry which is preliminary data.</text>
</comment>
<dbReference type="GO" id="GO:0006515">
    <property type="term" value="P:protein quality control for misfolded or incompletely synthesized proteins"/>
    <property type="evidence" value="ECO:0007669"/>
    <property type="project" value="UniProtKB-UniRule"/>
</dbReference>
<dbReference type="PROSITE" id="PS51787">
    <property type="entry name" value="LON_N"/>
    <property type="match status" value="1"/>
</dbReference>
<dbReference type="Pfam" id="PF22667">
    <property type="entry name" value="Lon_lid"/>
    <property type="match status" value="1"/>
</dbReference>
<feature type="binding site" evidence="10 13">
    <location>
        <begin position="355"/>
        <end position="362"/>
    </location>
    <ligand>
        <name>ATP</name>
        <dbReference type="ChEBI" id="CHEBI:30616"/>
    </ligand>
</feature>
<dbReference type="SMART" id="SM00464">
    <property type="entry name" value="LON"/>
    <property type="match status" value="1"/>
</dbReference>
<dbReference type="InterPro" id="IPR014721">
    <property type="entry name" value="Ribsml_uS5_D2-typ_fold_subgr"/>
</dbReference>